<gene>
    <name evidence="15" type="ORF">HannXRQ_Chr08g0227351</name>
    <name evidence="14" type="ORF">HanXRQr2_Chr08g0342071</name>
</gene>
<dbReference type="EMBL" id="MNCJ02000323">
    <property type="protein sequence ID" value="KAF5795637.1"/>
    <property type="molecule type" value="Genomic_DNA"/>
</dbReference>
<dbReference type="SUPFAM" id="SSF51126">
    <property type="entry name" value="Pectin lyase-like"/>
    <property type="match status" value="1"/>
</dbReference>
<evidence type="ECO:0000259" key="12">
    <source>
        <dbReference type="Pfam" id="PF01095"/>
    </source>
</evidence>
<comment type="similarity">
    <text evidence="3">In the N-terminal section; belongs to the PMEI family.</text>
</comment>
<dbReference type="InterPro" id="IPR011050">
    <property type="entry name" value="Pectin_lyase_fold/virulence"/>
</dbReference>
<dbReference type="InterPro" id="IPR035513">
    <property type="entry name" value="Invertase/methylesterase_inhib"/>
</dbReference>
<keyword evidence="9" id="KW-0063">Aspartyl esterase</keyword>
<evidence type="ECO:0000256" key="10">
    <source>
        <dbReference type="ARBA" id="ARBA00023316"/>
    </source>
</evidence>
<dbReference type="InterPro" id="IPR012334">
    <property type="entry name" value="Pectin_lyas_fold"/>
</dbReference>
<keyword evidence="10" id="KW-0961">Cell wall biogenesis/degradation</keyword>
<dbReference type="EC" id="3.1.1.11" evidence="5"/>
<name>A0A251U6W2_HELAN</name>
<evidence type="ECO:0000313" key="15">
    <source>
        <dbReference type="EMBL" id="OTG18829.1"/>
    </source>
</evidence>
<dbReference type="InterPro" id="IPR006501">
    <property type="entry name" value="Pectinesterase_inhib_dom"/>
</dbReference>
<evidence type="ECO:0000256" key="9">
    <source>
        <dbReference type="ARBA" id="ARBA00023085"/>
    </source>
</evidence>
<dbReference type="FunFam" id="2.160.20.10:FF:000029">
    <property type="entry name" value="Pectinesterase 4"/>
    <property type="match status" value="1"/>
</dbReference>
<evidence type="ECO:0000256" key="6">
    <source>
        <dbReference type="ARBA" id="ARBA00022512"/>
    </source>
</evidence>
<comment type="similarity">
    <text evidence="4">In the C-terminal section; belongs to the pectinesterase family.</text>
</comment>
<dbReference type="InParanoid" id="A0A251U6W2"/>
<protein>
    <recommendedName>
        <fullName evidence="5">pectinesterase</fullName>
        <ecNumber evidence="5">3.1.1.11</ecNumber>
    </recommendedName>
</protein>
<comment type="pathway">
    <text evidence="2">Glycan metabolism; pectin degradation; 2-dehydro-3-deoxy-D-gluconate from pectin: step 1/5.</text>
</comment>
<keyword evidence="7" id="KW-0964">Secreted</keyword>
<dbReference type="EMBL" id="CM007897">
    <property type="protein sequence ID" value="OTG18829.1"/>
    <property type="molecule type" value="Genomic_DNA"/>
</dbReference>
<evidence type="ECO:0000256" key="11">
    <source>
        <dbReference type="ARBA" id="ARBA00047928"/>
    </source>
</evidence>
<reference evidence="15" key="2">
    <citation type="submission" date="2017-02" db="EMBL/GenBank/DDBJ databases">
        <title>Sunflower complete genome.</title>
        <authorList>
            <person name="Langlade N."/>
            <person name="Munos S."/>
        </authorList>
    </citation>
    <scope>NUCLEOTIDE SEQUENCE [LARGE SCALE GENOMIC DNA]</scope>
    <source>
        <tissue evidence="15">Leaves</tissue>
    </source>
</reference>
<dbReference type="PANTHER" id="PTHR31707">
    <property type="entry name" value="PECTINESTERASE"/>
    <property type="match status" value="1"/>
</dbReference>
<evidence type="ECO:0000256" key="3">
    <source>
        <dbReference type="ARBA" id="ARBA00006027"/>
    </source>
</evidence>
<dbReference type="OMA" id="KNGMCRY"/>
<evidence type="ECO:0000256" key="5">
    <source>
        <dbReference type="ARBA" id="ARBA00013229"/>
    </source>
</evidence>
<evidence type="ECO:0000259" key="13">
    <source>
        <dbReference type="Pfam" id="PF04043"/>
    </source>
</evidence>
<evidence type="ECO:0000313" key="16">
    <source>
        <dbReference type="Proteomes" id="UP000215914"/>
    </source>
</evidence>
<reference evidence="14" key="3">
    <citation type="submission" date="2020-06" db="EMBL/GenBank/DDBJ databases">
        <title>Helianthus annuus Genome sequencing and assembly Release 2.</title>
        <authorList>
            <person name="Gouzy J."/>
            <person name="Langlade N."/>
            <person name="Munos S."/>
        </authorList>
    </citation>
    <scope>NUCLEOTIDE SEQUENCE</scope>
    <source>
        <tissue evidence="14">Leaves</tissue>
    </source>
</reference>
<accession>A0A251U6W2</accession>
<evidence type="ECO:0000256" key="4">
    <source>
        <dbReference type="ARBA" id="ARBA00007786"/>
    </source>
</evidence>
<evidence type="ECO:0000256" key="7">
    <source>
        <dbReference type="ARBA" id="ARBA00022525"/>
    </source>
</evidence>
<dbReference type="GO" id="GO:0030599">
    <property type="term" value="F:pectinesterase activity"/>
    <property type="evidence" value="ECO:0000318"/>
    <property type="project" value="GO_Central"/>
</dbReference>
<dbReference type="STRING" id="4232.A0A251U6W2"/>
<sequence>MKDARAWTSAALSYQFDCLSGLKKVNDTQLVAKTVLFMNNTLMTSTSNALSMMMSYERFGNRTSWWGPPRTERNGVWESVGGGSSGHEPMVPAGLKQNVTVCKGAGVCSFEMVQMAVDAAPDNLGGERRFVIMIKEGVYEEVVRVGLAKRNVMLIGDGIGKTVISGSLNVGKLGMPTYNTATVGVVGDGFMARDLTIQNTAGPEGQQAVAFRSDSDLSMIENCEFIGNQDTLYAHTLRQYYKSCIIQGNVDFIFGNSAAIFHNCTILVRPRELVKAGNSVISAHGRFDPAQTTGFVFQDCVVSGTPEYMQLLPKNPSVFLGRPWKEYSRSVFLRCRLEGIVSPFGWMRWDGEFALKTLYFGEFGNVGLGSNLSARVWWSSRTPADHVSVYSVHNFIQGDHWMLT</sequence>
<keyword evidence="6" id="KW-0134">Cell wall</keyword>
<dbReference type="GO" id="GO:0045490">
    <property type="term" value="P:pectin catabolic process"/>
    <property type="evidence" value="ECO:0007669"/>
    <property type="project" value="UniProtKB-UniPathway"/>
</dbReference>
<comment type="subcellular location">
    <subcellularLocation>
        <location evidence="1">Secreted</location>
        <location evidence="1">Cell wall</location>
    </subcellularLocation>
</comment>
<organism evidence="15 16">
    <name type="scientific">Helianthus annuus</name>
    <name type="common">Common sunflower</name>
    <dbReference type="NCBI Taxonomy" id="4232"/>
    <lineage>
        <taxon>Eukaryota</taxon>
        <taxon>Viridiplantae</taxon>
        <taxon>Streptophyta</taxon>
        <taxon>Embryophyta</taxon>
        <taxon>Tracheophyta</taxon>
        <taxon>Spermatophyta</taxon>
        <taxon>Magnoliopsida</taxon>
        <taxon>eudicotyledons</taxon>
        <taxon>Gunneridae</taxon>
        <taxon>Pentapetalae</taxon>
        <taxon>asterids</taxon>
        <taxon>campanulids</taxon>
        <taxon>Asterales</taxon>
        <taxon>Asteraceae</taxon>
        <taxon>Asteroideae</taxon>
        <taxon>Heliantheae alliance</taxon>
        <taxon>Heliantheae</taxon>
        <taxon>Helianthus</taxon>
    </lineage>
</organism>
<dbReference type="Gene3D" id="2.160.20.10">
    <property type="entry name" value="Single-stranded right-handed beta-helix, Pectin lyase-like"/>
    <property type="match status" value="1"/>
</dbReference>
<feature type="domain" description="Pectinesterase inhibitor" evidence="13">
    <location>
        <begin position="1"/>
        <end position="52"/>
    </location>
</feature>
<dbReference type="UniPathway" id="UPA00545">
    <property type="reaction ID" value="UER00823"/>
</dbReference>
<dbReference type="Gramene" id="mRNA:HanXRQr2_Chr08g0342071">
    <property type="protein sequence ID" value="mRNA:HanXRQr2_Chr08g0342071"/>
    <property type="gene ID" value="HanXRQr2_Chr08g0342071"/>
</dbReference>
<dbReference type="Pfam" id="PF01095">
    <property type="entry name" value="Pectinesterase"/>
    <property type="match status" value="1"/>
</dbReference>
<dbReference type="AlphaFoldDB" id="A0A251U6W2"/>
<dbReference type="Proteomes" id="UP000215914">
    <property type="component" value="Chromosome 8"/>
</dbReference>
<dbReference type="SUPFAM" id="SSF101148">
    <property type="entry name" value="Plant invertase/pectin methylesterase inhibitor"/>
    <property type="match status" value="1"/>
</dbReference>
<feature type="domain" description="Pectinesterase catalytic" evidence="12">
    <location>
        <begin position="99"/>
        <end position="399"/>
    </location>
</feature>
<proteinExistence type="inferred from homology"/>
<evidence type="ECO:0000256" key="8">
    <source>
        <dbReference type="ARBA" id="ARBA00022801"/>
    </source>
</evidence>
<dbReference type="GO" id="GO:0046910">
    <property type="term" value="F:pectinesterase inhibitor activity"/>
    <property type="evidence" value="ECO:0000318"/>
    <property type="project" value="GO_Central"/>
</dbReference>
<keyword evidence="8 14" id="KW-0378">Hydrolase</keyword>
<evidence type="ECO:0000256" key="1">
    <source>
        <dbReference type="ARBA" id="ARBA00004191"/>
    </source>
</evidence>
<dbReference type="GO" id="GO:0042545">
    <property type="term" value="P:cell wall modification"/>
    <property type="evidence" value="ECO:0007669"/>
    <property type="project" value="InterPro"/>
</dbReference>
<reference evidence="14 16" key="1">
    <citation type="journal article" date="2017" name="Nature">
        <title>The sunflower genome provides insights into oil metabolism, flowering and Asterid evolution.</title>
        <authorList>
            <person name="Badouin H."/>
            <person name="Gouzy J."/>
            <person name="Grassa C.J."/>
            <person name="Murat F."/>
            <person name="Staton S.E."/>
            <person name="Cottret L."/>
            <person name="Lelandais-Briere C."/>
            <person name="Owens G.L."/>
            <person name="Carrere S."/>
            <person name="Mayjonade B."/>
            <person name="Legrand L."/>
            <person name="Gill N."/>
            <person name="Kane N.C."/>
            <person name="Bowers J.E."/>
            <person name="Hubner S."/>
            <person name="Bellec A."/>
            <person name="Berard A."/>
            <person name="Berges H."/>
            <person name="Blanchet N."/>
            <person name="Boniface M.C."/>
            <person name="Brunel D."/>
            <person name="Catrice O."/>
            <person name="Chaidir N."/>
            <person name="Claudel C."/>
            <person name="Donnadieu C."/>
            <person name="Faraut T."/>
            <person name="Fievet G."/>
            <person name="Helmstetter N."/>
            <person name="King M."/>
            <person name="Knapp S.J."/>
            <person name="Lai Z."/>
            <person name="Le Paslier M.C."/>
            <person name="Lippi Y."/>
            <person name="Lorenzon L."/>
            <person name="Mandel J.R."/>
            <person name="Marage G."/>
            <person name="Marchand G."/>
            <person name="Marquand E."/>
            <person name="Bret-Mestries E."/>
            <person name="Morien E."/>
            <person name="Nambeesan S."/>
            <person name="Nguyen T."/>
            <person name="Pegot-Espagnet P."/>
            <person name="Pouilly N."/>
            <person name="Raftis F."/>
            <person name="Sallet E."/>
            <person name="Schiex T."/>
            <person name="Thomas J."/>
            <person name="Vandecasteele C."/>
            <person name="Vares D."/>
            <person name="Vear F."/>
            <person name="Vautrin S."/>
            <person name="Crespi M."/>
            <person name="Mangin B."/>
            <person name="Burke J.M."/>
            <person name="Salse J."/>
            <person name="Munos S."/>
            <person name="Vincourt P."/>
            <person name="Rieseberg L.H."/>
            <person name="Langlade N.B."/>
        </authorList>
    </citation>
    <scope>NUCLEOTIDE SEQUENCE [LARGE SCALE GENOMIC DNA]</scope>
    <source>
        <strain evidence="16">cv. SF193</strain>
        <tissue evidence="14">Leaves</tissue>
    </source>
</reference>
<dbReference type="InterPro" id="IPR000070">
    <property type="entry name" value="Pectinesterase_cat"/>
</dbReference>
<keyword evidence="16" id="KW-1185">Reference proteome</keyword>
<dbReference type="Pfam" id="PF04043">
    <property type="entry name" value="PMEI"/>
    <property type="match status" value="1"/>
</dbReference>
<evidence type="ECO:0000313" key="14">
    <source>
        <dbReference type="EMBL" id="KAF5795637.1"/>
    </source>
</evidence>
<comment type="catalytic activity">
    <reaction evidence="11">
        <text>[(1-&gt;4)-alpha-D-galacturonosyl methyl ester](n) + n H2O = [(1-&gt;4)-alpha-D-galacturonosyl](n) + n methanol + n H(+)</text>
        <dbReference type="Rhea" id="RHEA:22380"/>
        <dbReference type="Rhea" id="RHEA-COMP:14570"/>
        <dbReference type="Rhea" id="RHEA-COMP:14573"/>
        <dbReference type="ChEBI" id="CHEBI:15377"/>
        <dbReference type="ChEBI" id="CHEBI:15378"/>
        <dbReference type="ChEBI" id="CHEBI:17790"/>
        <dbReference type="ChEBI" id="CHEBI:140522"/>
        <dbReference type="ChEBI" id="CHEBI:140523"/>
        <dbReference type="EC" id="3.1.1.11"/>
    </reaction>
</comment>
<evidence type="ECO:0000256" key="2">
    <source>
        <dbReference type="ARBA" id="ARBA00005184"/>
    </source>
</evidence>